<dbReference type="InterPro" id="IPR022634">
    <property type="entry name" value="DNA_polIII_beta_N"/>
</dbReference>
<comment type="caution">
    <text evidence="13">The sequence shown here is derived from an EMBL/GenBank/DDBJ whole genome shotgun (WGS) entry which is preliminary data.</text>
</comment>
<comment type="subcellular location">
    <subcellularLocation>
        <location evidence="1 9">Cytoplasm</location>
    </subcellularLocation>
</comment>
<evidence type="ECO:0000313" key="14">
    <source>
        <dbReference type="Proteomes" id="UP000177943"/>
    </source>
</evidence>
<dbReference type="PIRSF" id="PIRSF000804">
    <property type="entry name" value="DNA_pol_III_b"/>
    <property type="match status" value="1"/>
</dbReference>
<evidence type="ECO:0000256" key="4">
    <source>
        <dbReference type="ARBA" id="ARBA00022679"/>
    </source>
</evidence>
<evidence type="ECO:0000256" key="2">
    <source>
        <dbReference type="ARBA" id="ARBA00010752"/>
    </source>
</evidence>
<evidence type="ECO:0000256" key="3">
    <source>
        <dbReference type="ARBA" id="ARBA00022490"/>
    </source>
</evidence>
<keyword evidence="4 9" id="KW-0808">Transferase</keyword>
<dbReference type="InterPro" id="IPR001001">
    <property type="entry name" value="DNA_polIII_beta"/>
</dbReference>
<dbReference type="GO" id="GO:0003887">
    <property type="term" value="F:DNA-directed DNA polymerase activity"/>
    <property type="evidence" value="ECO:0007669"/>
    <property type="project" value="UniProtKB-UniRule"/>
</dbReference>
<evidence type="ECO:0000256" key="1">
    <source>
        <dbReference type="ARBA" id="ARBA00004496"/>
    </source>
</evidence>
<dbReference type="AlphaFoldDB" id="A0A1G2MVS7"/>
<feature type="domain" description="DNA polymerase III beta sliding clamp N-terminal" evidence="10">
    <location>
        <begin position="2"/>
        <end position="119"/>
    </location>
</feature>
<evidence type="ECO:0000256" key="7">
    <source>
        <dbReference type="ARBA" id="ARBA00022932"/>
    </source>
</evidence>
<keyword evidence="3 9" id="KW-0963">Cytoplasm</keyword>
<organism evidence="13 14">
    <name type="scientific">Candidatus Taylorbacteria bacterium RIFCSPHIGHO2_02_FULL_45_35</name>
    <dbReference type="NCBI Taxonomy" id="1802311"/>
    <lineage>
        <taxon>Bacteria</taxon>
        <taxon>Candidatus Tayloriibacteriota</taxon>
    </lineage>
</organism>
<dbReference type="GO" id="GO:0003677">
    <property type="term" value="F:DNA binding"/>
    <property type="evidence" value="ECO:0007669"/>
    <property type="project" value="UniProtKB-UniRule"/>
</dbReference>
<accession>A0A1G2MVS7</accession>
<feature type="domain" description="DNA polymerase III beta sliding clamp central" evidence="11">
    <location>
        <begin position="130"/>
        <end position="242"/>
    </location>
</feature>
<name>A0A1G2MVS7_9BACT</name>
<proteinExistence type="inferred from homology"/>
<dbReference type="CDD" id="cd00140">
    <property type="entry name" value="beta_clamp"/>
    <property type="match status" value="1"/>
</dbReference>
<dbReference type="Pfam" id="PF00712">
    <property type="entry name" value="DNA_pol3_beta"/>
    <property type="match status" value="1"/>
</dbReference>
<evidence type="ECO:0000256" key="8">
    <source>
        <dbReference type="ARBA" id="ARBA00023125"/>
    </source>
</evidence>
<evidence type="ECO:0000313" key="13">
    <source>
        <dbReference type="EMBL" id="OHA27152.1"/>
    </source>
</evidence>
<dbReference type="GO" id="GO:0005737">
    <property type="term" value="C:cytoplasm"/>
    <property type="evidence" value="ECO:0007669"/>
    <property type="project" value="UniProtKB-SubCell"/>
</dbReference>
<dbReference type="PANTHER" id="PTHR30478:SF0">
    <property type="entry name" value="BETA SLIDING CLAMP"/>
    <property type="match status" value="1"/>
</dbReference>
<dbReference type="GO" id="GO:0009360">
    <property type="term" value="C:DNA polymerase III complex"/>
    <property type="evidence" value="ECO:0007669"/>
    <property type="project" value="InterPro"/>
</dbReference>
<dbReference type="Pfam" id="PF02768">
    <property type="entry name" value="DNA_pol3_beta_3"/>
    <property type="match status" value="1"/>
</dbReference>
<dbReference type="InterPro" id="IPR022635">
    <property type="entry name" value="DNA_polIII_beta_C"/>
</dbReference>
<dbReference type="GO" id="GO:0006271">
    <property type="term" value="P:DNA strand elongation involved in DNA replication"/>
    <property type="evidence" value="ECO:0007669"/>
    <property type="project" value="TreeGrafter"/>
</dbReference>
<keyword evidence="6 9" id="KW-0235">DNA replication</keyword>
<comment type="subunit">
    <text evidence="9">Forms a ring-shaped head-to-tail homodimer around DNA.</text>
</comment>
<keyword evidence="5 9" id="KW-0548">Nucleotidyltransferase</keyword>
<evidence type="ECO:0000256" key="5">
    <source>
        <dbReference type="ARBA" id="ARBA00022695"/>
    </source>
</evidence>
<evidence type="ECO:0000259" key="12">
    <source>
        <dbReference type="Pfam" id="PF02768"/>
    </source>
</evidence>
<protein>
    <recommendedName>
        <fullName evidence="9">Beta sliding clamp</fullName>
    </recommendedName>
</protein>
<gene>
    <name evidence="13" type="ORF">A3D56_03475</name>
</gene>
<evidence type="ECO:0000259" key="10">
    <source>
        <dbReference type="Pfam" id="PF00712"/>
    </source>
</evidence>
<feature type="domain" description="DNA polymerase III beta sliding clamp C-terminal" evidence="12">
    <location>
        <begin position="245"/>
        <end position="364"/>
    </location>
</feature>
<dbReference type="SUPFAM" id="SSF55979">
    <property type="entry name" value="DNA clamp"/>
    <property type="match status" value="3"/>
</dbReference>
<evidence type="ECO:0000256" key="9">
    <source>
        <dbReference type="PIRNR" id="PIRNR000804"/>
    </source>
</evidence>
<sequence>MKGECVKEKLESAVRKAERIVGKNLSLPVLSCVYLELNKNTLLVKATNLDLGIEVSVPVKGLSPGVAAVPGSVLNSFLSNTPQNHTLSFESEGGVLSLETEGVKASLKTLPDEDFPLIPRITDGKEFEMPIKSFLKGLRAVSYSAAVSGMKPELSSVFINSSEDFLTFAATDSFRLAEKKIKVKNSKDFEHVLLPVKNANEIIRIFDGADEEVEVILGKNQISFKQGDTYLTSRVLDGTFPDYGQIIPKEFVVEATTLKEDLAGALRLANVFSDSLHQVGMRLVPSKKIFEIKTKNGVAGDTLSRVEAVLKGEELEINFNFKYIIDALQSIEGESLLLSWSGLHKPMVLRSLNDKSFTYLVMPLNK</sequence>
<comment type="similarity">
    <text evidence="2 9">Belongs to the beta sliding clamp family.</text>
</comment>
<dbReference type="PANTHER" id="PTHR30478">
    <property type="entry name" value="DNA POLYMERASE III SUBUNIT BETA"/>
    <property type="match status" value="1"/>
</dbReference>
<dbReference type="Proteomes" id="UP000177943">
    <property type="component" value="Unassembled WGS sequence"/>
</dbReference>
<keyword evidence="7 9" id="KW-0239">DNA-directed DNA polymerase</keyword>
<dbReference type="InterPro" id="IPR046938">
    <property type="entry name" value="DNA_clamp_sf"/>
</dbReference>
<dbReference type="Pfam" id="PF02767">
    <property type="entry name" value="DNA_pol3_beta_2"/>
    <property type="match status" value="1"/>
</dbReference>
<dbReference type="GO" id="GO:0008408">
    <property type="term" value="F:3'-5' exonuclease activity"/>
    <property type="evidence" value="ECO:0007669"/>
    <property type="project" value="InterPro"/>
</dbReference>
<reference evidence="13 14" key="1">
    <citation type="journal article" date="2016" name="Nat. Commun.">
        <title>Thousands of microbial genomes shed light on interconnected biogeochemical processes in an aquifer system.</title>
        <authorList>
            <person name="Anantharaman K."/>
            <person name="Brown C.T."/>
            <person name="Hug L.A."/>
            <person name="Sharon I."/>
            <person name="Castelle C.J."/>
            <person name="Probst A.J."/>
            <person name="Thomas B.C."/>
            <person name="Singh A."/>
            <person name="Wilkins M.J."/>
            <person name="Karaoz U."/>
            <person name="Brodie E.L."/>
            <person name="Williams K.H."/>
            <person name="Hubbard S.S."/>
            <person name="Banfield J.F."/>
        </authorList>
    </citation>
    <scope>NUCLEOTIDE SEQUENCE [LARGE SCALE GENOMIC DNA]</scope>
</reference>
<comment type="function">
    <text evidence="9">Confers DNA tethering and processivity to DNA polymerases and other proteins. Acts as a clamp, forming a ring around DNA (a reaction catalyzed by the clamp-loading complex) which diffuses in an ATP-independent manner freely and bidirectionally along dsDNA. Initially characterized for its ability to contact the catalytic subunit of DNA polymerase III (Pol III), a complex, multichain enzyme responsible for most of the replicative synthesis in bacteria; Pol III exhibits 3'-5' exonuclease proofreading activity. The beta chain is required for initiation of replication as well as for processivity of DNA replication.</text>
</comment>
<evidence type="ECO:0000259" key="11">
    <source>
        <dbReference type="Pfam" id="PF02767"/>
    </source>
</evidence>
<dbReference type="SMART" id="SM00480">
    <property type="entry name" value="POL3Bc"/>
    <property type="match status" value="1"/>
</dbReference>
<dbReference type="Gene3D" id="3.70.10.10">
    <property type="match status" value="1"/>
</dbReference>
<dbReference type="EMBL" id="MHRP01000021">
    <property type="protein sequence ID" value="OHA27152.1"/>
    <property type="molecule type" value="Genomic_DNA"/>
</dbReference>
<keyword evidence="8" id="KW-0238">DNA-binding</keyword>
<dbReference type="Gene3D" id="3.10.150.10">
    <property type="entry name" value="DNA Polymerase III, subunit A, domain 2"/>
    <property type="match status" value="1"/>
</dbReference>
<dbReference type="InterPro" id="IPR022637">
    <property type="entry name" value="DNA_polIII_beta_cen"/>
</dbReference>
<dbReference type="NCBIfam" id="TIGR00663">
    <property type="entry name" value="dnan"/>
    <property type="match status" value="1"/>
</dbReference>
<evidence type="ECO:0000256" key="6">
    <source>
        <dbReference type="ARBA" id="ARBA00022705"/>
    </source>
</evidence>